<dbReference type="Proteomes" id="UP000068210">
    <property type="component" value="Chromosome"/>
</dbReference>
<dbReference type="Gene3D" id="3.90.550.10">
    <property type="entry name" value="Spore Coat Polysaccharide Biosynthesis Protein SpsA, Chain A"/>
    <property type="match status" value="1"/>
</dbReference>
<dbReference type="STRING" id="1328314.Achr_17680"/>
<keyword evidence="4" id="KW-1185">Reference proteome</keyword>
<protein>
    <submittedName>
        <fullName evidence="3">Glycosyl transferase, family 2 protein</fullName>
    </submittedName>
</protein>
<reference evidence="3 4" key="1">
    <citation type="journal article" date="2015" name="PLoS ONE">
        <title>Azotobacter Genomes: The Genome of Azotobacter chroococcum NCIMB 8003 (ATCC 4412).</title>
        <authorList>
            <person name="Robson R.L."/>
            <person name="Jones R."/>
            <person name="Robson R.M."/>
            <person name="Schwartz A."/>
            <person name="Richardson T.H."/>
        </authorList>
    </citation>
    <scope>NUCLEOTIDE SEQUENCE [LARGE SCALE GENOMIC DNA]</scope>
    <source>
        <strain evidence="3 4">NCIMB 8003</strain>
    </source>
</reference>
<dbReference type="KEGG" id="acx:Achr_17680"/>
<evidence type="ECO:0000313" key="3">
    <source>
        <dbReference type="EMBL" id="AJE21224.1"/>
    </source>
</evidence>
<sequence>MKQLSFADAEYAGKRKQTRRERFLLEMDQVVPWSGLIALIEPHYPKGEGGRPAYPLATMLRVHLMQNWFGYSDPAMEEALYETTLLRQFADLGLERIPDETTILNFRRLLEALALGLPASAYRTVTWRQGSNTALSGRLPRFGCGRHIVTPLHSRHKETTMAPEKVSIIIPVYNVAPYLAQCLDSAVNQDYDNLEIIAIDDGSTDASLEILETFRARHGNLTVRSTRNQGVSIARNTGLELATGEYILFVDSDDFLERQAVSTCVEILRRQPVDMIFFASNVFFDGVDESLRDNFRGERAPGLHGACIPARTFFSQSVQLGSYLVMPYLYMYRRKEFEGLRFYPKIVHEDELFTTRLLLEKEHAKVTCIPEKLYNRRVRPGSIMTQKTQQKHINGCLIVAKELLKLKLSPGNSEAAAALNKFIQLTLLRALEKCKRTYAGRLPLHVRGRLVMLFARTKIKRRKVKHILVSVFPELLALRNSLRKNFRSDT</sequence>
<feature type="domain" description="Transposase InsH N-terminal" evidence="2">
    <location>
        <begin position="17"/>
        <end position="108"/>
    </location>
</feature>
<dbReference type="GO" id="GO:0016758">
    <property type="term" value="F:hexosyltransferase activity"/>
    <property type="evidence" value="ECO:0007669"/>
    <property type="project" value="UniProtKB-ARBA"/>
</dbReference>
<feature type="domain" description="Glycosyltransferase 2-like" evidence="1">
    <location>
        <begin position="167"/>
        <end position="294"/>
    </location>
</feature>
<keyword evidence="3" id="KW-0808">Transferase</keyword>
<dbReference type="SUPFAM" id="SSF53448">
    <property type="entry name" value="Nucleotide-diphospho-sugar transferases"/>
    <property type="match status" value="1"/>
</dbReference>
<dbReference type="PANTHER" id="PTHR22916">
    <property type="entry name" value="GLYCOSYLTRANSFERASE"/>
    <property type="match status" value="1"/>
</dbReference>
<dbReference type="CDD" id="cd00761">
    <property type="entry name" value="Glyco_tranf_GTA_type"/>
    <property type="match status" value="1"/>
</dbReference>
<gene>
    <name evidence="3" type="ORF">Achr_17680</name>
</gene>
<dbReference type="Pfam" id="PF00535">
    <property type="entry name" value="Glycos_transf_2"/>
    <property type="match status" value="1"/>
</dbReference>
<dbReference type="PANTHER" id="PTHR22916:SF3">
    <property type="entry name" value="UDP-GLCNAC:BETAGAL BETA-1,3-N-ACETYLGLUCOSAMINYLTRANSFERASE-LIKE PROTEIN 1"/>
    <property type="match status" value="1"/>
</dbReference>
<evidence type="ECO:0000259" key="1">
    <source>
        <dbReference type="Pfam" id="PF00535"/>
    </source>
</evidence>
<dbReference type="Pfam" id="PF05598">
    <property type="entry name" value="DUF772"/>
    <property type="match status" value="1"/>
</dbReference>
<dbReference type="InterPro" id="IPR001173">
    <property type="entry name" value="Glyco_trans_2-like"/>
</dbReference>
<dbReference type="EMBL" id="CP010415">
    <property type="protein sequence ID" value="AJE21224.1"/>
    <property type="molecule type" value="Genomic_DNA"/>
</dbReference>
<name>A0A0C4WLM0_9GAMM</name>
<dbReference type="InterPro" id="IPR029044">
    <property type="entry name" value="Nucleotide-diphossugar_trans"/>
</dbReference>
<dbReference type="HOGENOM" id="CLU_556274_0_0_6"/>
<dbReference type="AlphaFoldDB" id="A0A0C4WLM0"/>
<proteinExistence type="predicted"/>
<accession>A0A0C4WLM0</accession>
<dbReference type="InterPro" id="IPR008490">
    <property type="entry name" value="Transposase_InsH_N"/>
</dbReference>
<organism evidence="3 4">
    <name type="scientific">Azotobacter chroococcum NCIMB 8003</name>
    <dbReference type="NCBI Taxonomy" id="1328314"/>
    <lineage>
        <taxon>Bacteria</taxon>
        <taxon>Pseudomonadati</taxon>
        <taxon>Pseudomonadota</taxon>
        <taxon>Gammaproteobacteria</taxon>
        <taxon>Pseudomonadales</taxon>
        <taxon>Pseudomonadaceae</taxon>
        <taxon>Azotobacter</taxon>
    </lineage>
</organism>
<evidence type="ECO:0000313" key="4">
    <source>
        <dbReference type="Proteomes" id="UP000068210"/>
    </source>
</evidence>
<evidence type="ECO:0000259" key="2">
    <source>
        <dbReference type="Pfam" id="PF05598"/>
    </source>
</evidence>